<accession>A0AAD7H8W9</accession>
<evidence type="ECO:0000313" key="3">
    <source>
        <dbReference type="EMBL" id="KAJ7714659.1"/>
    </source>
</evidence>
<feature type="compositionally biased region" description="Basic and acidic residues" evidence="1">
    <location>
        <begin position="72"/>
        <end position="82"/>
    </location>
</feature>
<feature type="region of interest" description="Disordered" evidence="1">
    <location>
        <begin position="72"/>
        <end position="111"/>
    </location>
</feature>
<evidence type="ECO:0000313" key="4">
    <source>
        <dbReference type="Proteomes" id="UP001215598"/>
    </source>
</evidence>
<feature type="compositionally biased region" description="Basic residues" evidence="1">
    <location>
        <begin position="272"/>
        <end position="282"/>
    </location>
</feature>
<sequence>MRLPQSAYISLSVARRDTPALPLRHATPRRKTGARIQTVHPGSDGQGNRQASNELNHYEESRGNIADKIKGGRTSACHEHNTWKPTDNLRSVLQNDESSKEGRPKSSHPREARVQDLLAELQVDLKQNWFGCVAIVFPFRKSAYNELVNLVNEWGCFRNGPRLQREVKKRYLLSAEMPEDAVEAGFKSNRHANHVILRKREQKGCKKGRRKGVQSGDFTVALFPALFALTLLLYLVNFIATKFISSLLNPFYTTELKRGKKPGEKRKEWEKGRKKGAKKGGKRATVNDPNLRCEGSEMGGMKVDRLVSTASESRTVRSMFG</sequence>
<gene>
    <name evidence="3" type="ORF">B0H16DRAFT_1701981</name>
</gene>
<name>A0AAD7H8W9_9AGAR</name>
<keyword evidence="2" id="KW-0812">Transmembrane</keyword>
<keyword evidence="4" id="KW-1185">Reference proteome</keyword>
<evidence type="ECO:0000256" key="2">
    <source>
        <dbReference type="SAM" id="Phobius"/>
    </source>
</evidence>
<reference evidence="3" key="1">
    <citation type="submission" date="2023-03" db="EMBL/GenBank/DDBJ databases">
        <title>Massive genome expansion in bonnet fungi (Mycena s.s.) driven by repeated elements and novel gene families across ecological guilds.</title>
        <authorList>
            <consortium name="Lawrence Berkeley National Laboratory"/>
            <person name="Harder C.B."/>
            <person name="Miyauchi S."/>
            <person name="Viragh M."/>
            <person name="Kuo A."/>
            <person name="Thoen E."/>
            <person name="Andreopoulos B."/>
            <person name="Lu D."/>
            <person name="Skrede I."/>
            <person name="Drula E."/>
            <person name="Henrissat B."/>
            <person name="Morin E."/>
            <person name="Kohler A."/>
            <person name="Barry K."/>
            <person name="LaButti K."/>
            <person name="Morin E."/>
            <person name="Salamov A."/>
            <person name="Lipzen A."/>
            <person name="Mereny Z."/>
            <person name="Hegedus B."/>
            <person name="Baldrian P."/>
            <person name="Stursova M."/>
            <person name="Weitz H."/>
            <person name="Taylor A."/>
            <person name="Grigoriev I.V."/>
            <person name="Nagy L.G."/>
            <person name="Martin F."/>
            <person name="Kauserud H."/>
        </authorList>
    </citation>
    <scope>NUCLEOTIDE SEQUENCE</scope>
    <source>
        <strain evidence="3">CBHHK182m</strain>
    </source>
</reference>
<protein>
    <submittedName>
        <fullName evidence="3">Uncharacterized protein</fullName>
    </submittedName>
</protein>
<comment type="caution">
    <text evidence="3">The sequence shown here is derived from an EMBL/GenBank/DDBJ whole genome shotgun (WGS) entry which is preliminary data.</text>
</comment>
<proteinExistence type="predicted"/>
<feature type="region of interest" description="Disordered" evidence="1">
    <location>
        <begin position="19"/>
        <end position="51"/>
    </location>
</feature>
<dbReference type="EMBL" id="JARKIB010000321">
    <property type="protein sequence ID" value="KAJ7714659.1"/>
    <property type="molecule type" value="Genomic_DNA"/>
</dbReference>
<feature type="region of interest" description="Disordered" evidence="1">
    <location>
        <begin position="259"/>
        <end position="297"/>
    </location>
</feature>
<keyword evidence="2" id="KW-1133">Transmembrane helix</keyword>
<keyword evidence="2" id="KW-0472">Membrane</keyword>
<feature type="transmembrane region" description="Helical" evidence="2">
    <location>
        <begin position="218"/>
        <end position="240"/>
    </location>
</feature>
<dbReference type="Proteomes" id="UP001215598">
    <property type="component" value="Unassembled WGS sequence"/>
</dbReference>
<evidence type="ECO:0000256" key="1">
    <source>
        <dbReference type="SAM" id="MobiDB-lite"/>
    </source>
</evidence>
<dbReference type="AlphaFoldDB" id="A0AAD7H8W9"/>
<feature type="compositionally biased region" description="Polar residues" evidence="1">
    <location>
        <begin position="83"/>
        <end position="96"/>
    </location>
</feature>
<feature type="compositionally biased region" description="Basic and acidic residues" evidence="1">
    <location>
        <begin position="97"/>
        <end position="111"/>
    </location>
</feature>
<feature type="compositionally biased region" description="Basic and acidic residues" evidence="1">
    <location>
        <begin position="259"/>
        <end position="271"/>
    </location>
</feature>
<organism evidence="3 4">
    <name type="scientific">Mycena metata</name>
    <dbReference type="NCBI Taxonomy" id="1033252"/>
    <lineage>
        <taxon>Eukaryota</taxon>
        <taxon>Fungi</taxon>
        <taxon>Dikarya</taxon>
        <taxon>Basidiomycota</taxon>
        <taxon>Agaricomycotina</taxon>
        <taxon>Agaricomycetes</taxon>
        <taxon>Agaricomycetidae</taxon>
        <taxon>Agaricales</taxon>
        <taxon>Marasmiineae</taxon>
        <taxon>Mycenaceae</taxon>
        <taxon>Mycena</taxon>
    </lineage>
</organism>